<name>A0A0G0C7X6_9BACT</name>
<dbReference type="AlphaFoldDB" id="A0A0G0C7X6"/>
<keyword evidence="3" id="KW-0731">Sigma factor</keyword>
<dbReference type="STRING" id="1618478.UR68_C0019G0006"/>
<dbReference type="InterPro" id="IPR013325">
    <property type="entry name" value="RNA_pol_sigma_r2"/>
</dbReference>
<evidence type="ECO:0000256" key="4">
    <source>
        <dbReference type="ARBA" id="ARBA00023163"/>
    </source>
</evidence>
<dbReference type="GO" id="GO:0006352">
    <property type="term" value="P:DNA-templated transcription initiation"/>
    <property type="evidence" value="ECO:0007669"/>
    <property type="project" value="InterPro"/>
</dbReference>
<dbReference type="SUPFAM" id="SSF88659">
    <property type="entry name" value="Sigma3 and sigma4 domains of RNA polymerase sigma factors"/>
    <property type="match status" value="1"/>
</dbReference>
<evidence type="ECO:0000256" key="3">
    <source>
        <dbReference type="ARBA" id="ARBA00023082"/>
    </source>
</evidence>
<proteinExistence type="inferred from homology"/>
<dbReference type="Gene3D" id="1.10.10.10">
    <property type="entry name" value="Winged helix-like DNA-binding domain superfamily/Winged helix DNA-binding domain"/>
    <property type="match status" value="1"/>
</dbReference>
<dbReference type="GO" id="GO:0016987">
    <property type="term" value="F:sigma factor activity"/>
    <property type="evidence" value="ECO:0007669"/>
    <property type="project" value="UniProtKB-KW"/>
</dbReference>
<dbReference type="Pfam" id="PF08281">
    <property type="entry name" value="Sigma70_r4_2"/>
    <property type="match status" value="1"/>
</dbReference>
<evidence type="ECO:0000313" key="8">
    <source>
        <dbReference type="Proteomes" id="UP000034457"/>
    </source>
</evidence>
<keyword evidence="4" id="KW-0804">Transcription</keyword>
<gene>
    <name evidence="7" type="ORF">UR68_C0019G0006</name>
</gene>
<dbReference type="PANTHER" id="PTHR43133">
    <property type="entry name" value="RNA POLYMERASE ECF-TYPE SIGMA FACTO"/>
    <property type="match status" value="1"/>
</dbReference>
<evidence type="ECO:0000259" key="5">
    <source>
        <dbReference type="Pfam" id="PF04542"/>
    </source>
</evidence>
<accession>A0A0G0C7X6</accession>
<keyword evidence="2" id="KW-0805">Transcription regulation</keyword>
<comment type="caution">
    <text evidence="7">The sequence shown here is derived from an EMBL/GenBank/DDBJ whole genome shotgun (WGS) entry which is preliminary data.</text>
</comment>
<feature type="domain" description="RNA polymerase sigma factor 70 region 4 type 2" evidence="6">
    <location>
        <begin position="118"/>
        <end position="164"/>
    </location>
</feature>
<organism evidence="7 8">
    <name type="scientific">Candidatus Roizmanbacteria bacterium GW2011_GWA2_35_19</name>
    <dbReference type="NCBI Taxonomy" id="1618478"/>
    <lineage>
        <taxon>Bacteria</taxon>
        <taxon>Candidatus Roizmaniibacteriota</taxon>
    </lineage>
</organism>
<dbReference type="SUPFAM" id="SSF88946">
    <property type="entry name" value="Sigma2 domain of RNA polymerase sigma factors"/>
    <property type="match status" value="1"/>
</dbReference>
<protein>
    <submittedName>
        <fullName evidence="7">RNA polymerase, sigma-24 subunit, ECF subfamily</fullName>
    </submittedName>
</protein>
<reference evidence="7 8" key="1">
    <citation type="journal article" date="2015" name="Nature">
        <title>rRNA introns, odd ribosomes, and small enigmatic genomes across a large radiation of phyla.</title>
        <authorList>
            <person name="Brown C.T."/>
            <person name="Hug L.A."/>
            <person name="Thomas B.C."/>
            <person name="Sharon I."/>
            <person name="Castelle C.J."/>
            <person name="Singh A."/>
            <person name="Wilkins M.J."/>
            <person name="Williams K.H."/>
            <person name="Banfield J.F."/>
        </authorList>
    </citation>
    <scope>NUCLEOTIDE SEQUENCE [LARGE SCALE GENOMIC DNA]</scope>
</reference>
<dbReference type="EMBL" id="LBQC01000019">
    <property type="protein sequence ID" value="KKP72236.1"/>
    <property type="molecule type" value="Genomic_DNA"/>
</dbReference>
<dbReference type="InterPro" id="IPR007627">
    <property type="entry name" value="RNA_pol_sigma70_r2"/>
</dbReference>
<dbReference type="InterPro" id="IPR039425">
    <property type="entry name" value="RNA_pol_sigma-70-like"/>
</dbReference>
<feature type="domain" description="RNA polymerase sigma-70 region 2" evidence="5">
    <location>
        <begin position="22"/>
        <end position="87"/>
    </location>
</feature>
<sequence>MTDEKLVEKICREDKELYTEIVNRYQEKLLRYASNLIGDKYKASEIVQESFIKAYISLRSFNTKKKFSSWIYRIVHNETMNYFQKYKKEVPIKEEMNLTSKNNIEEYINKKEIIEKANKCLSKIPVTYSEPLSLYYLEEKSYEEISDILRIPMGTVAIRISRAKVIMKKICETKT</sequence>
<dbReference type="Gene3D" id="1.10.1740.10">
    <property type="match status" value="1"/>
</dbReference>
<dbReference type="NCBIfam" id="TIGR02937">
    <property type="entry name" value="sigma70-ECF"/>
    <property type="match status" value="1"/>
</dbReference>
<dbReference type="GO" id="GO:0003677">
    <property type="term" value="F:DNA binding"/>
    <property type="evidence" value="ECO:0007669"/>
    <property type="project" value="InterPro"/>
</dbReference>
<dbReference type="Proteomes" id="UP000034457">
    <property type="component" value="Unassembled WGS sequence"/>
</dbReference>
<evidence type="ECO:0000256" key="1">
    <source>
        <dbReference type="ARBA" id="ARBA00010641"/>
    </source>
</evidence>
<dbReference type="InterPro" id="IPR013324">
    <property type="entry name" value="RNA_pol_sigma_r3/r4-like"/>
</dbReference>
<dbReference type="InterPro" id="IPR013249">
    <property type="entry name" value="RNA_pol_sigma70_r4_t2"/>
</dbReference>
<evidence type="ECO:0000259" key="6">
    <source>
        <dbReference type="Pfam" id="PF08281"/>
    </source>
</evidence>
<dbReference type="Pfam" id="PF04542">
    <property type="entry name" value="Sigma70_r2"/>
    <property type="match status" value="1"/>
</dbReference>
<dbReference type="PANTHER" id="PTHR43133:SF51">
    <property type="entry name" value="RNA POLYMERASE SIGMA FACTOR"/>
    <property type="match status" value="1"/>
</dbReference>
<evidence type="ECO:0000313" key="7">
    <source>
        <dbReference type="EMBL" id="KKP72236.1"/>
    </source>
</evidence>
<evidence type="ECO:0000256" key="2">
    <source>
        <dbReference type="ARBA" id="ARBA00023015"/>
    </source>
</evidence>
<dbReference type="InterPro" id="IPR014284">
    <property type="entry name" value="RNA_pol_sigma-70_dom"/>
</dbReference>
<dbReference type="InterPro" id="IPR036388">
    <property type="entry name" value="WH-like_DNA-bd_sf"/>
</dbReference>
<comment type="similarity">
    <text evidence="1">Belongs to the sigma-70 factor family. ECF subfamily.</text>
</comment>